<sequence length="113" mass="12978">MALGSLHFNQIHLSSRPDLWANSAKSEHLTLHNHHLPMQFSCCRRRGGVGLMVFSLFCHLLPQSPHINLKPAAADELPPVKPLQPWHYYGFYTCLQNSSYVPVAGYHLCRWRM</sequence>
<comment type="caution">
    <text evidence="1">The sequence shown here is derived from an EMBL/GenBank/DDBJ whole genome shotgun (WGS) entry which is preliminary data.</text>
</comment>
<evidence type="ECO:0000313" key="2">
    <source>
        <dbReference type="Proteomes" id="UP000636800"/>
    </source>
</evidence>
<organism evidence="1 2">
    <name type="scientific">Vanilla planifolia</name>
    <name type="common">Vanilla</name>
    <dbReference type="NCBI Taxonomy" id="51239"/>
    <lineage>
        <taxon>Eukaryota</taxon>
        <taxon>Viridiplantae</taxon>
        <taxon>Streptophyta</taxon>
        <taxon>Embryophyta</taxon>
        <taxon>Tracheophyta</taxon>
        <taxon>Spermatophyta</taxon>
        <taxon>Magnoliopsida</taxon>
        <taxon>Liliopsida</taxon>
        <taxon>Asparagales</taxon>
        <taxon>Orchidaceae</taxon>
        <taxon>Vanilloideae</taxon>
        <taxon>Vanilleae</taxon>
        <taxon>Vanilla</taxon>
    </lineage>
</organism>
<dbReference type="Proteomes" id="UP000636800">
    <property type="component" value="Unassembled WGS sequence"/>
</dbReference>
<proteinExistence type="predicted"/>
<name>A0A835P665_VANPL</name>
<accession>A0A835P665</accession>
<evidence type="ECO:0000313" key="1">
    <source>
        <dbReference type="EMBL" id="KAG0446593.1"/>
    </source>
</evidence>
<reference evidence="1 2" key="1">
    <citation type="journal article" date="2020" name="Nat. Food">
        <title>A phased Vanilla planifolia genome enables genetic improvement of flavour and production.</title>
        <authorList>
            <person name="Hasing T."/>
            <person name="Tang H."/>
            <person name="Brym M."/>
            <person name="Khazi F."/>
            <person name="Huang T."/>
            <person name="Chambers A.H."/>
        </authorList>
    </citation>
    <scope>NUCLEOTIDE SEQUENCE [LARGE SCALE GENOMIC DNA]</scope>
    <source>
        <tissue evidence="1">Leaf</tissue>
    </source>
</reference>
<dbReference type="AlphaFoldDB" id="A0A835P665"/>
<protein>
    <submittedName>
        <fullName evidence="1">Uncharacterized protein</fullName>
    </submittedName>
</protein>
<gene>
    <name evidence="1" type="ORF">HPP92_028754</name>
</gene>
<dbReference type="EMBL" id="JADCNL010000565">
    <property type="protein sequence ID" value="KAG0446593.1"/>
    <property type="molecule type" value="Genomic_DNA"/>
</dbReference>
<keyword evidence="2" id="KW-1185">Reference proteome</keyword>